<name>A0A2W5V4E1_9BACT</name>
<sequence length="119" mass="12654">MASKPATRFESTSAPVAVETCRRVEGSALGALPLVLDVGDKTVRFAEWSTAVEGGHDYFGFAAQVPAGVRFTVEAGERTFVSASPRWVHPLGMIGPHAQPIEAIEFCTVVTKPEAVAVR</sequence>
<dbReference type="EMBL" id="QFQP01000051">
    <property type="protein sequence ID" value="PZR04851.1"/>
    <property type="molecule type" value="Genomic_DNA"/>
</dbReference>
<comment type="caution">
    <text evidence="1">The sequence shown here is derived from an EMBL/GenBank/DDBJ whole genome shotgun (WGS) entry which is preliminary data.</text>
</comment>
<evidence type="ECO:0000313" key="1">
    <source>
        <dbReference type="EMBL" id="PZR04851.1"/>
    </source>
</evidence>
<proteinExistence type="predicted"/>
<reference evidence="1 2" key="1">
    <citation type="submission" date="2017-08" db="EMBL/GenBank/DDBJ databases">
        <title>Infants hospitalized years apart are colonized by the same room-sourced microbial strains.</title>
        <authorList>
            <person name="Brooks B."/>
            <person name="Olm M.R."/>
            <person name="Firek B.A."/>
            <person name="Baker R."/>
            <person name="Thomas B.C."/>
            <person name="Morowitz M.J."/>
            <person name="Banfield J.F."/>
        </authorList>
    </citation>
    <scope>NUCLEOTIDE SEQUENCE [LARGE SCALE GENOMIC DNA]</scope>
    <source>
        <strain evidence="1">S2_003_000_R2_14</strain>
    </source>
</reference>
<dbReference type="AlphaFoldDB" id="A0A2W5V4E1"/>
<evidence type="ECO:0000313" key="2">
    <source>
        <dbReference type="Proteomes" id="UP000249061"/>
    </source>
</evidence>
<protein>
    <submittedName>
        <fullName evidence="1">Uncharacterized protein</fullName>
    </submittedName>
</protein>
<dbReference type="Proteomes" id="UP000249061">
    <property type="component" value="Unassembled WGS sequence"/>
</dbReference>
<organism evidence="1 2">
    <name type="scientific">Archangium gephyra</name>
    <dbReference type="NCBI Taxonomy" id="48"/>
    <lineage>
        <taxon>Bacteria</taxon>
        <taxon>Pseudomonadati</taxon>
        <taxon>Myxococcota</taxon>
        <taxon>Myxococcia</taxon>
        <taxon>Myxococcales</taxon>
        <taxon>Cystobacterineae</taxon>
        <taxon>Archangiaceae</taxon>
        <taxon>Archangium</taxon>
    </lineage>
</organism>
<gene>
    <name evidence="1" type="ORF">DI536_33430</name>
</gene>
<accession>A0A2W5V4E1</accession>